<dbReference type="Proteomes" id="UP000008810">
    <property type="component" value="Chromosome 2"/>
</dbReference>
<sequence length="172" mass="19499">MRKIGLKLTRYTSFQDIYTILPRWLRLEEARVHGKGGVEPFLRDWRRGGARVLRDLPELCAAELLLLLDAPEICRLARLNYAYRGCGLRVGGRAAGEAQAPDGLRGGWRRRQRGKAAAAAAGREERDLRQALQACAFRWRDNALVKFLLLCNCGNFGKSKSRVCICYPPKLW</sequence>
<keyword evidence="3" id="KW-1185">Reference proteome</keyword>
<protein>
    <recommendedName>
        <fullName evidence="4">F-box domain-containing protein</fullName>
    </recommendedName>
</protein>
<gene>
    <name evidence="1" type="ORF">BRADI_2g39132v3</name>
</gene>
<dbReference type="Gramene" id="KQK07984">
    <property type="protein sequence ID" value="KQK07984"/>
    <property type="gene ID" value="BRADI_2g39132v3"/>
</dbReference>
<dbReference type="InParanoid" id="A0A0Q3G946"/>
<organism evidence="1">
    <name type="scientific">Brachypodium distachyon</name>
    <name type="common">Purple false brome</name>
    <name type="synonym">Trachynia distachya</name>
    <dbReference type="NCBI Taxonomy" id="15368"/>
    <lineage>
        <taxon>Eukaryota</taxon>
        <taxon>Viridiplantae</taxon>
        <taxon>Streptophyta</taxon>
        <taxon>Embryophyta</taxon>
        <taxon>Tracheophyta</taxon>
        <taxon>Spermatophyta</taxon>
        <taxon>Magnoliopsida</taxon>
        <taxon>Liliopsida</taxon>
        <taxon>Poales</taxon>
        <taxon>Poaceae</taxon>
        <taxon>BOP clade</taxon>
        <taxon>Pooideae</taxon>
        <taxon>Stipodae</taxon>
        <taxon>Brachypodieae</taxon>
        <taxon>Brachypodium</taxon>
    </lineage>
</organism>
<dbReference type="AlphaFoldDB" id="A0A0Q3G946"/>
<reference evidence="1" key="2">
    <citation type="submission" date="2017-06" db="EMBL/GenBank/DDBJ databases">
        <title>WGS assembly of Brachypodium distachyon.</title>
        <authorList>
            <consortium name="The International Brachypodium Initiative"/>
            <person name="Lucas S."/>
            <person name="Harmon-Smith M."/>
            <person name="Lail K."/>
            <person name="Tice H."/>
            <person name="Grimwood J."/>
            <person name="Bruce D."/>
            <person name="Barry K."/>
            <person name="Shu S."/>
            <person name="Lindquist E."/>
            <person name="Wang M."/>
            <person name="Pitluck S."/>
            <person name="Vogel J.P."/>
            <person name="Garvin D.F."/>
            <person name="Mockler T.C."/>
            <person name="Schmutz J."/>
            <person name="Rokhsar D."/>
            <person name="Bevan M.W."/>
        </authorList>
    </citation>
    <scope>NUCLEOTIDE SEQUENCE</scope>
    <source>
        <strain evidence="1">Bd21</strain>
    </source>
</reference>
<evidence type="ECO:0000313" key="2">
    <source>
        <dbReference type="EnsemblPlants" id="KQK07984"/>
    </source>
</evidence>
<reference evidence="1 2" key="1">
    <citation type="journal article" date="2010" name="Nature">
        <title>Genome sequencing and analysis of the model grass Brachypodium distachyon.</title>
        <authorList>
            <consortium name="International Brachypodium Initiative"/>
        </authorList>
    </citation>
    <scope>NUCLEOTIDE SEQUENCE [LARGE SCALE GENOMIC DNA]</scope>
    <source>
        <strain evidence="1 2">Bd21</strain>
    </source>
</reference>
<evidence type="ECO:0000313" key="3">
    <source>
        <dbReference type="Proteomes" id="UP000008810"/>
    </source>
</evidence>
<dbReference type="EnsemblPlants" id="KQK07984">
    <property type="protein sequence ID" value="KQK07984"/>
    <property type="gene ID" value="BRADI_2g39132v3"/>
</dbReference>
<name>A0A0Q3G946_BRADI</name>
<reference evidence="2" key="3">
    <citation type="submission" date="2018-08" db="UniProtKB">
        <authorList>
            <consortium name="EnsemblPlants"/>
        </authorList>
    </citation>
    <scope>IDENTIFICATION</scope>
    <source>
        <strain evidence="2">cv. Bd21</strain>
    </source>
</reference>
<accession>A0A0Q3G946</accession>
<proteinExistence type="predicted"/>
<dbReference type="EMBL" id="CM000881">
    <property type="protein sequence ID" value="KQK07984.2"/>
    <property type="molecule type" value="Genomic_DNA"/>
</dbReference>
<evidence type="ECO:0008006" key="4">
    <source>
        <dbReference type="Google" id="ProtNLM"/>
    </source>
</evidence>
<evidence type="ECO:0000313" key="1">
    <source>
        <dbReference type="EMBL" id="KQK07984.2"/>
    </source>
</evidence>